<dbReference type="RefSeq" id="XP_047773730.1">
    <property type="nucleotide sequence ID" value="XM_047925088.1"/>
</dbReference>
<dbReference type="EMBL" id="JADCUA010000031">
    <property type="protein sequence ID" value="KAH9830426.1"/>
    <property type="molecule type" value="Genomic_DNA"/>
</dbReference>
<name>A0ABQ8K190_9APHY</name>
<feature type="region of interest" description="Disordered" evidence="1">
    <location>
        <begin position="107"/>
        <end position="141"/>
    </location>
</feature>
<protein>
    <submittedName>
        <fullName evidence="2">Uncharacterized protein</fullName>
    </submittedName>
</protein>
<evidence type="ECO:0000256" key="1">
    <source>
        <dbReference type="SAM" id="MobiDB-lite"/>
    </source>
</evidence>
<dbReference type="GeneID" id="72005820"/>
<sequence>MLARPPSHSISHTLAFLPIYSPTCSPAIFLLTVYLVQGHLLPCVRIACASPPPTRSCLHAGPASTSPRLAALHLCLRCAPVTRLTRADAQLTAMALLDCNGPPCLDPQARPMRPPPASRASAPAPSEHGGPFPPPLSRTDFRSTGRAVLLSSPQAQKAQLARQWRAHNLKANVQSAGLVPPLGRLRR</sequence>
<organism evidence="2 3">
    <name type="scientific">Rhodofomes roseus</name>
    <dbReference type="NCBI Taxonomy" id="34475"/>
    <lineage>
        <taxon>Eukaryota</taxon>
        <taxon>Fungi</taxon>
        <taxon>Dikarya</taxon>
        <taxon>Basidiomycota</taxon>
        <taxon>Agaricomycotina</taxon>
        <taxon>Agaricomycetes</taxon>
        <taxon>Polyporales</taxon>
        <taxon>Rhodofomes</taxon>
    </lineage>
</organism>
<keyword evidence="3" id="KW-1185">Reference proteome</keyword>
<reference evidence="2 3" key="1">
    <citation type="journal article" date="2021" name="Environ. Microbiol.">
        <title>Gene family expansions and transcriptome signatures uncover fungal adaptations to wood decay.</title>
        <authorList>
            <person name="Hage H."/>
            <person name="Miyauchi S."/>
            <person name="Viragh M."/>
            <person name="Drula E."/>
            <person name="Min B."/>
            <person name="Chaduli D."/>
            <person name="Navarro D."/>
            <person name="Favel A."/>
            <person name="Norest M."/>
            <person name="Lesage-Meessen L."/>
            <person name="Balint B."/>
            <person name="Merenyi Z."/>
            <person name="de Eugenio L."/>
            <person name="Morin E."/>
            <person name="Martinez A.T."/>
            <person name="Baldrian P."/>
            <person name="Stursova M."/>
            <person name="Martinez M.J."/>
            <person name="Novotny C."/>
            <person name="Magnuson J.K."/>
            <person name="Spatafora J.W."/>
            <person name="Maurice S."/>
            <person name="Pangilinan J."/>
            <person name="Andreopoulos W."/>
            <person name="LaButti K."/>
            <person name="Hundley H."/>
            <person name="Na H."/>
            <person name="Kuo A."/>
            <person name="Barry K."/>
            <person name="Lipzen A."/>
            <person name="Henrissat B."/>
            <person name="Riley R."/>
            <person name="Ahrendt S."/>
            <person name="Nagy L.G."/>
            <person name="Grigoriev I.V."/>
            <person name="Martin F."/>
            <person name="Rosso M.N."/>
        </authorList>
    </citation>
    <scope>NUCLEOTIDE SEQUENCE [LARGE SCALE GENOMIC DNA]</scope>
    <source>
        <strain evidence="2 3">CIRM-BRFM 1785</strain>
    </source>
</reference>
<accession>A0ABQ8K190</accession>
<proteinExistence type="predicted"/>
<evidence type="ECO:0000313" key="3">
    <source>
        <dbReference type="Proteomes" id="UP000814176"/>
    </source>
</evidence>
<evidence type="ECO:0000313" key="2">
    <source>
        <dbReference type="EMBL" id="KAH9830426.1"/>
    </source>
</evidence>
<comment type="caution">
    <text evidence="2">The sequence shown here is derived from an EMBL/GenBank/DDBJ whole genome shotgun (WGS) entry which is preliminary data.</text>
</comment>
<gene>
    <name evidence="2" type="ORF">C8Q71DRAFT_785676</name>
</gene>
<dbReference type="Proteomes" id="UP000814176">
    <property type="component" value="Unassembled WGS sequence"/>
</dbReference>